<evidence type="ECO:0000256" key="2">
    <source>
        <dbReference type="SAM" id="Coils"/>
    </source>
</evidence>
<feature type="coiled-coil region" evidence="2">
    <location>
        <begin position="249"/>
        <end position="332"/>
    </location>
</feature>
<name>A0ABQ7SF59_PHRPL</name>
<dbReference type="EMBL" id="JAIPUX010005290">
    <property type="protein sequence ID" value="KAH0615957.1"/>
    <property type="molecule type" value="Genomic_DNA"/>
</dbReference>
<evidence type="ECO:0000259" key="3">
    <source>
        <dbReference type="Pfam" id="PF16516"/>
    </source>
</evidence>
<dbReference type="PANTHER" id="PTHR31882">
    <property type="entry name" value="TNFAIP3-INTERACTING PROTEIN COILED COIL FAMILY MEMBER"/>
    <property type="match status" value="1"/>
</dbReference>
<proteinExistence type="predicted"/>
<keyword evidence="5" id="KW-1185">Reference proteome</keyword>
<evidence type="ECO:0000313" key="4">
    <source>
        <dbReference type="EMBL" id="KAH0615957.1"/>
    </source>
</evidence>
<dbReference type="Pfam" id="PF16516">
    <property type="entry name" value="CC2-LZ"/>
    <property type="match status" value="1"/>
</dbReference>
<protein>
    <recommendedName>
        <fullName evidence="3">NF-kappa-B essential modulator NEMO CC2-LZ domain-containing protein</fullName>
    </recommendedName>
</protein>
<gene>
    <name evidence="4" type="ORF">JD844_026634</name>
</gene>
<dbReference type="PANTHER" id="PTHR31882:SF2">
    <property type="entry name" value="TNFAIP3-INTERACTING PROTEIN 3"/>
    <property type="match status" value="1"/>
</dbReference>
<dbReference type="Gene3D" id="1.20.5.990">
    <property type="entry name" value="Nemo cc2-lz domain - 1d5 darpin complex"/>
    <property type="match status" value="1"/>
</dbReference>
<sequence length="382" mass="44637">MNDSNTSSITSYGLCAEGAGYACSEVSGAQLLLYFFFSWMNSHSQIYVVYVLLSALKAFGKHNTLVCSEQMEADMEGKKTSDNFLELLAVNNQWDQQFRWMKQQYEKKVTDVKGKLEAMQKTVKELERERHRLQEECKRLETLTTNRLVQDMAEEKRQPSVLYQDIYVVFTFQREIKTLKEENRLLRDETALANTKKMHYECEINRLNKVQIIFFQHFYNFALLGDLENQTTSSHVPSHVHTLDTGFNEEEMRLQMEVLMQQVQIYEEDFKKERSDRERLNSEKEALQKINARSQSQLNRLNSKIKYLQDEKELLQNQVKQQAQDLQALAKKHGFPHHLASNIICHPCLSCRNCGLLHPYLEPQITLASRGINPKQQEPPVS</sequence>
<reference evidence="4 5" key="1">
    <citation type="journal article" date="2022" name="Gigascience">
        <title>A chromosome-level genome assembly and annotation of the desert horned lizard, Phrynosoma platyrhinos, provides insight into chromosomal rearrangements among reptiles.</title>
        <authorList>
            <person name="Koochekian N."/>
            <person name="Ascanio A."/>
            <person name="Farleigh K."/>
            <person name="Card D.C."/>
            <person name="Schield D.R."/>
            <person name="Castoe T.A."/>
            <person name="Jezkova T."/>
        </authorList>
    </citation>
    <scope>NUCLEOTIDE SEQUENCE [LARGE SCALE GENOMIC DNA]</scope>
    <source>
        <strain evidence="4">NK-2021</strain>
    </source>
</reference>
<evidence type="ECO:0000313" key="5">
    <source>
        <dbReference type="Proteomes" id="UP000826234"/>
    </source>
</evidence>
<keyword evidence="1 2" id="KW-0175">Coiled coil</keyword>
<evidence type="ECO:0000256" key="1">
    <source>
        <dbReference type="ARBA" id="ARBA00023054"/>
    </source>
</evidence>
<dbReference type="Proteomes" id="UP000826234">
    <property type="component" value="Unassembled WGS sequence"/>
</dbReference>
<feature type="coiled-coil region" evidence="2">
    <location>
        <begin position="102"/>
        <end position="196"/>
    </location>
</feature>
<feature type="domain" description="NF-kappa-B essential modulator NEMO CC2-LZ" evidence="3">
    <location>
        <begin position="248"/>
        <end position="302"/>
    </location>
</feature>
<comment type="caution">
    <text evidence="4">The sequence shown here is derived from an EMBL/GenBank/DDBJ whole genome shotgun (WGS) entry which is preliminary data.</text>
</comment>
<dbReference type="InterPro" id="IPR032419">
    <property type="entry name" value="CC2-LZ_dom"/>
</dbReference>
<accession>A0ABQ7SF59</accession>
<organism evidence="4 5">
    <name type="scientific">Phrynosoma platyrhinos</name>
    <name type="common">Desert horned lizard</name>
    <dbReference type="NCBI Taxonomy" id="52577"/>
    <lineage>
        <taxon>Eukaryota</taxon>
        <taxon>Metazoa</taxon>
        <taxon>Chordata</taxon>
        <taxon>Craniata</taxon>
        <taxon>Vertebrata</taxon>
        <taxon>Euteleostomi</taxon>
        <taxon>Lepidosauria</taxon>
        <taxon>Squamata</taxon>
        <taxon>Bifurcata</taxon>
        <taxon>Unidentata</taxon>
        <taxon>Episquamata</taxon>
        <taxon>Toxicofera</taxon>
        <taxon>Iguania</taxon>
        <taxon>Phrynosomatidae</taxon>
        <taxon>Phrynosomatinae</taxon>
        <taxon>Phrynosoma</taxon>
    </lineage>
</organism>